<protein>
    <submittedName>
        <fullName evidence="2">Uncharacterized protein</fullName>
    </submittedName>
</protein>
<comment type="caution">
    <text evidence="2">The sequence shown here is derived from an EMBL/GenBank/DDBJ whole genome shotgun (WGS) entry which is preliminary data.</text>
</comment>
<feature type="compositionally biased region" description="Low complexity" evidence="1">
    <location>
        <begin position="659"/>
        <end position="677"/>
    </location>
</feature>
<evidence type="ECO:0000313" key="2">
    <source>
        <dbReference type="EMBL" id="OHS94166.1"/>
    </source>
</evidence>
<gene>
    <name evidence="2" type="ORF">TRFO_39617</name>
</gene>
<name>A0A1J4J409_9EUKA</name>
<keyword evidence="3" id="KW-1185">Reference proteome</keyword>
<dbReference type="EMBL" id="MLAK01001341">
    <property type="protein sequence ID" value="OHS94166.1"/>
    <property type="molecule type" value="Genomic_DNA"/>
</dbReference>
<reference evidence="2" key="1">
    <citation type="submission" date="2016-10" db="EMBL/GenBank/DDBJ databases">
        <authorList>
            <person name="Benchimol M."/>
            <person name="Almeida L.G."/>
            <person name="Vasconcelos A.T."/>
            <person name="Perreira-Neves A."/>
            <person name="Rosa I.A."/>
            <person name="Tasca T."/>
            <person name="Bogo M.R."/>
            <person name="de Souza W."/>
        </authorList>
    </citation>
    <scope>NUCLEOTIDE SEQUENCE [LARGE SCALE GENOMIC DNA]</scope>
    <source>
        <strain evidence="2">K</strain>
    </source>
</reference>
<evidence type="ECO:0000313" key="3">
    <source>
        <dbReference type="Proteomes" id="UP000179807"/>
    </source>
</evidence>
<proteinExistence type="predicted"/>
<feature type="compositionally biased region" description="Polar residues" evidence="1">
    <location>
        <begin position="625"/>
        <end position="643"/>
    </location>
</feature>
<dbReference type="RefSeq" id="XP_068347303.1">
    <property type="nucleotide sequence ID" value="XM_068512756.1"/>
</dbReference>
<dbReference type="Proteomes" id="UP000179807">
    <property type="component" value="Unassembled WGS sequence"/>
</dbReference>
<organism evidence="2 3">
    <name type="scientific">Tritrichomonas foetus</name>
    <dbReference type="NCBI Taxonomy" id="1144522"/>
    <lineage>
        <taxon>Eukaryota</taxon>
        <taxon>Metamonada</taxon>
        <taxon>Parabasalia</taxon>
        <taxon>Tritrichomonadida</taxon>
        <taxon>Tritrichomonadidae</taxon>
        <taxon>Tritrichomonas</taxon>
    </lineage>
</organism>
<dbReference type="AlphaFoldDB" id="A0A1J4J409"/>
<dbReference type="OrthoDB" id="10448992at2759"/>
<feature type="region of interest" description="Disordered" evidence="1">
    <location>
        <begin position="625"/>
        <end position="690"/>
    </location>
</feature>
<dbReference type="VEuPathDB" id="TrichDB:TRFO_39617"/>
<evidence type="ECO:0000256" key="1">
    <source>
        <dbReference type="SAM" id="MobiDB-lite"/>
    </source>
</evidence>
<sequence>MKGYNNRLVPLETLYAKRKPPVQERSVQKKKTPFYKPGITAAIPSKAEDIDSVRYLRASTLRHDLQTLEKPIKDIENDISFIAESMNSALQVPRSLELTFNRIHGRIYDIQREIEYSSNETDVQAMIIQNNYRMISRKNHLKIITNAINHTIQRDCSSIHQSLLGFLLSYSKADDQFKMSLNRRFLVRNRNALKFWSEWTLKSKENTKRLKNEIIILQNNWLKRTVLNFIRKWKLLSFSKHSRKSLIDLQARITNEAQRRLADRTATLDESQSRFTILELLALEREGVIIDIGKENYKNHMENIVFRYWKLYVEQCKKESRSGNAIARQFYISRIKRSFFNAWFSLSVGRVVVFGGYYRWHKPENRRLVNFQNTLKLMRTVLREWKLIITRKEKLIIFSKKREKEFVRSVFLAFHNTANKRHETLSKMMESYLNCLHRRMHRVFGAWRLHVTKERERKLPMKFILERSLLFRKYRNIKGYFRKWQVRYHQKSGNRFLRETQNVCSYIDHWNSAGEEMYESMNLISKLNEKLTKELNKIKVDLSKSRDTINFMLNEQRSLAFAMKNAQFELEMQQLTISKSSMRYFVEVKPIHNQAIDDIPGALNQYIEQKEQEKARLIAQKQSQNFNTTLNNQKQRQSSNVMSNKKRKPMFPQSHSRVRMSTNSRSSIRSKKSTTQSNGSFDVSEEEEEE</sequence>
<accession>A0A1J4J409</accession>
<dbReference type="GeneID" id="94847460"/>